<gene>
    <name evidence="8" type="ORF">IAS62_003134</name>
</gene>
<dbReference type="PANTHER" id="PTHR47338">
    <property type="entry name" value="ZN(II)2CYS6 TRANSCRIPTION FACTOR (EUROFUNG)-RELATED"/>
    <property type="match status" value="1"/>
</dbReference>
<feature type="domain" description="Zn(2)-C6 fungal-type" evidence="7">
    <location>
        <begin position="152"/>
        <end position="182"/>
    </location>
</feature>
<feature type="region of interest" description="Disordered" evidence="6">
    <location>
        <begin position="646"/>
        <end position="671"/>
    </location>
</feature>
<dbReference type="RefSeq" id="XP_064721059.1">
    <property type="nucleotide sequence ID" value="XM_064864987.1"/>
</dbReference>
<reference evidence="8 9" key="1">
    <citation type="submission" date="2024-01" db="EMBL/GenBank/DDBJ databases">
        <title>Comparative genomics of Cryptococcus and Kwoniella reveals pathogenesis evolution and contrasting modes of karyotype evolution via chromosome fusion or intercentromeric recombination.</title>
        <authorList>
            <person name="Coelho M.A."/>
            <person name="David-Palma M."/>
            <person name="Shea T."/>
            <person name="Bowers K."/>
            <person name="McGinley-Smith S."/>
            <person name="Mohammad A.W."/>
            <person name="Gnirke A."/>
            <person name="Yurkov A.M."/>
            <person name="Nowrousian M."/>
            <person name="Sun S."/>
            <person name="Cuomo C.A."/>
            <person name="Heitman J."/>
        </authorList>
    </citation>
    <scope>NUCLEOTIDE SEQUENCE [LARGE SCALE GENOMIC DNA]</scope>
    <source>
        <strain evidence="8 9">7685027</strain>
    </source>
</reference>
<feature type="region of interest" description="Disordered" evidence="6">
    <location>
        <begin position="235"/>
        <end position="257"/>
    </location>
</feature>
<evidence type="ECO:0000256" key="1">
    <source>
        <dbReference type="ARBA" id="ARBA00004123"/>
    </source>
</evidence>
<keyword evidence="5" id="KW-0539">Nucleus</keyword>
<dbReference type="SMART" id="SM00906">
    <property type="entry name" value="Fungal_trans"/>
    <property type="match status" value="1"/>
</dbReference>
<dbReference type="SMART" id="SM00066">
    <property type="entry name" value="GAL4"/>
    <property type="match status" value="1"/>
</dbReference>
<proteinExistence type="predicted"/>
<evidence type="ECO:0000313" key="9">
    <source>
        <dbReference type="Proteomes" id="UP001432216"/>
    </source>
</evidence>
<dbReference type="GeneID" id="89989907"/>
<keyword evidence="2" id="KW-0479">Metal-binding</keyword>
<dbReference type="PROSITE" id="PS00463">
    <property type="entry name" value="ZN2_CY6_FUNGAL_1"/>
    <property type="match status" value="1"/>
</dbReference>
<evidence type="ECO:0000256" key="4">
    <source>
        <dbReference type="ARBA" id="ARBA00023163"/>
    </source>
</evidence>
<keyword evidence="4" id="KW-0804">Transcription</keyword>
<keyword evidence="3" id="KW-0805">Transcription regulation</keyword>
<evidence type="ECO:0000256" key="6">
    <source>
        <dbReference type="SAM" id="MobiDB-lite"/>
    </source>
</evidence>
<feature type="compositionally biased region" description="Low complexity" evidence="6">
    <location>
        <begin position="283"/>
        <end position="296"/>
    </location>
</feature>
<evidence type="ECO:0000313" key="8">
    <source>
        <dbReference type="EMBL" id="WVO21820.1"/>
    </source>
</evidence>
<dbReference type="PROSITE" id="PS50048">
    <property type="entry name" value="ZN2_CY6_FUNGAL_2"/>
    <property type="match status" value="1"/>
</dbReference>
<dbReference type="Proteomes" id="UP001432216">
    <property type="component" value="Chromosome 5"/>
</dbReference>
<feature type="region of interest" description="Disordered" evidence="6">
    <location>
        <begin position="317"/>
        <end position="363"/>
    </location>
</feature>
<dbReference type="PANTHER" id="PTHR47338:SF29">
    <property type="entry name" value="ZN(2)-C6 FUNGAL-TYPE DOMAIN-CONTAINING PROTEIN"/>
    <property type="match status" value="1"/>
</dbReference>
<protein>
    <recommendedName>
        <fullName evidence="7">Zn(2)-C6 fungal-type domain-containing protein</fullName>
    </recommendedName>
</protein>
<dbReference type="Pfam" id="PF04082">
    <property type="entry name" value="Fungal_trans"/>
    <property type="match status" value="1"/>
</dbReference>
<evidence type="ECO:0000259" key="7">
    <source>
        <dbReference type="PROSITE" id="PS50048"/>
    </source>
</evidence>
<feature type="compositionally biased region" description="Polar residues" evidence="6">
    <location>
        <begin position="323"/>
        <end position="337"/>
    </location>
</feature>
<dbReference type="InterPro" id="IPR001138">
    <property type="entry name" value="Zn2Cys6_DnaBD"/>
</dbReference>
<dbReference type="CDD" id="cd00067">
    <property type="entry name" value="GAL4"/>
    <property type="match status" value="1"/>
</dbReference>
<evidence type="ECO:0000256" key="2">
    <source>
        <dbReference type="ARBA" id="ARBA00022723"/>
    </source>
</evidence>
<keyword evidence="9" id="KW-1185">Reference proteome</keyword>
<dbReference type="CDD" id="cd12148">
    <property type="entry name" value="fungal_TF_MHR"/>
    <property type="match status" value="1"/>
</dbReference>
<name>A0ABZ2ATG5_9TREE</name>
<feature type="compositionally biased region" description="Polar residues" evidence="6">
    <location>
        <begin position="269"/>
        <end position="282"/>
    </location>
</feature>
<accession>A0ABZ2ATG5</accession>
<dbReference type="InterPro" id="IPR050815">
    <property type="entry name" value="TF_fung"/>
</dbReference>
<evidence type="ECO:0000256" key="3">
    <source>
        <dbReference type="ARBA" id="ARBA00023015"/>
    </source>
</evidence>
<dbReference type="InterPro" id="IPR007219">
    <property type="entry name" value="XnlR_reg_dom"/>
</dbReference>
<comment type="subcellular location">
    <subcellularLocation>
        <location evidence="1">Nucleus</location>
    </subcellularLocation>
</comment>
<feature type="compositionally biased region" description="Low complexity" evidence="6">
    <location>
        <begin position="248"/>
        <end position="257"/>
    </location>
</feature>
<dbReference type="InterPro" id="IPR036864">
    <property type="entry name" value="Zn2-C6_fun-type_DNA-bd_sf"/>
</dbReference>
<feature type="region of interest" description="Disordered" evidence="6">
    <location>
        <begin position="269"/>
        <end position="305"/>
    </location>
</feature>
<dbReference type="Gene3D" id="4.10.240.10">
    <property type="entry name" value="Zn(2)-C6 fungal-type DNA-binding domain"/>
    <property type="match status" value="1"/>
</dbReference>
<dbReference type="EMBL" id="CP143810">
    <property type="protein sequence ID" value="WVO21820.1"/>
    <property type="molecule type" value="Genomic_DNA"/>
</dbReference>
<feature type="compositionally biased region" description="Low complexity" evidence="6">
    <location>
        <begin position="46"/>
        <end position="64"/>
    </location>
</feature>
<dbReference type="SUPFAM" id="SSF57701">
    <property type="entry name" value="Zn2/Cys6 DNA-binding domain"/>
    <property type="match status" value="1"/>
</dbReference>
<sequence>MATQLAMDWTDFHFSQWSKQQDSGAVPPTDGWDPSDVLNTELFGPSSTPMASSSSEHAPLPSSSNGVPLNKSESNDFDDVLFHSYNLQSMGMLGGIGEIGQLLETERVFSGEETLPASAIHPPEHAVVSDGSTSSQKLAPGPGEPPLRRGMACMFCRRRKLRCSGEKPTCASCIKHNQSCEYRTTEKLSKVRSRKNETDEGNYNLNYHYSQLPVTDYSASLPPVTSFLPYAFEQHEQPGFDPAPSNTSSDPSFSGLFSSASEILPASQTIEPCPSSFTNTNHPSQSSSPGSVSFFPEMEEEDPVERLTERFGEFLFNQKESPDTSQAQDTSTQSEGSEWQKKRKTGKDGRWVADGKATSESARRAGVLQTTVESDGLSDENRNALLESFLSNPHQFFEMNIPRFRYRISLTDKRRPALALLNAMYLWAVRLSDMPNSAAMERHFFTKGCQHLGSAAASDDQLLDTIRAAALLSIYMYTRSRYHEGWLVAGVAARLVLSSGIHQIPSLTFQPSLSENPLLRNKVHLLSPPRDPTELGERVQAFWIVFIVERSGALATGFPSTIRDEDILTPFNRPLSDISSQNVTLHDDVTITDIYQDADDLNPKAMYTHHTQWIRALTILERASKLAFLKPSRDSDYTKAWTEYTNARRASSSQTSPPSPPPQHLNQPKHTNPREYRECLSALNNLRKSLGVDGISPLERKRMADAIGAQLDIPHNIIHLHHNMTATELLLHDINCTDVDNGEAMKAARQSVDLIRCLPQTSYLRFDGEITVVWCIIAKCMIKELGRLKRKGDDDACELISEDVDVIINELHHVGEALHMSRTQATAMEELKRVALLSQVDEWTEKSPKRVAMCPFHNLIAACMHALLDGLLVLFAR</sequence>
<evidence type="ECO:0000256" key="5">
    <source>
        <dbReference type="ARBA" id="ARBA00023242"/>
    </source>
</evidence>
<organism evidence="8 9">
    <name type="scientific">Cryptococcus decagattii</name>
    <dbReference type="NCBI Taxonomy" id="1859122"/>
    <lineage>
        <taxon>Eukaryota</taxon>
        <taxon>Fungi</taxon>
        <taxon>Dikarya</taxon>
        <taxon>Basidiomycota</taxon>
        <taxon>Agaricomycotina</taxon>
        <taxon>Tremellomycetes</taxon>
        <taxon>Tremellales</taxon>
        <taxon>Cryptococcaceae</taxon>
        <taxon>Cryptococcus</taxon>
        <taxon>Cryptococcus gattii species complex</taxon>
    </lineage>
</organism>
<dbReference type="Pfam" id="PF00172">
    <property type="entry name" value="Zn_clus"/>
    <property type="match status" value="1"/>
</dbReference>
<feature type="region of interest" description="Disordered" evidence="6">
    <location>
        <begin position="18"/>
        <end position="72"/>
    </location>
</feature>